<keyword evidence="3" id="KW-0472">Membrane</keyword>
<accession>A0ABT7EZI1</accession>
<feature type="transmembrane region" description="Helical" evidence="3">
    <location>
        <begin position="46"/>
        <end position="69"/>
    </location>
</feature>
<comment type="similarity">
    <text evidence="1">Belongs to the bacterial sugar transferase family.</text>
</comment>
<dbReference type="RefSeq" id="WP_284480574.1">
    <property type="nucleotide sequence ID" value="NZ_JASNJD010000005.1"/>
</dbReference>
<dbReference type="EC" id="2.7.8.-" evidence="5"/>
<organism evidence="5 6">
    <name type="scientific">Pseudodonghicola flavimaris</name>
    <dbReference type="NCBI Taxonomy" id="3050036"/>
    <lineage>
        <taxon>Bacteria</taxon>
        <taxon>Pseudomonadati</taxon>
        <taxon>Pseudomonadota</taxon>
        <taxon>Alphaproteobacteria</taxon>
        <taxon>Rhodobacterales</taxon>
        <taxon>Paracoccaceae</taxon>
        <taxon>Pseudodonghicola</taxon>
    </lineage>
</organism>
<evidence type="ECO:0000256" key="1">
    <source>
        <dbReference type="ARBA" id="ARBA00006464"/>
    </source>
</evidence>
<keyword evidence="5" id="KW-0808">Transferase</keyword>
<dbReference type="InterPro" id="IPR003362">
    <property type="entry name" value="Bact_transf"/>
</dbReference>
<protein>
    <submittedName>
        <fullName evidence="5">Sugar transferase</fullName>
        <ecNumber evidence="5">2.7.8.-</ecNumber>
    </submittedName>
</protein>
<dbReference type="PANTHER" id="PTHR30576:SF0">
    <property type="entry name" value="UNDECAPRENYL-PHOSPHATE N-ACETYLGALACTOSAMINYL 1-PHOSPHATE TRANSFERASE-RELATED"/>
    <property type="match status" value="1"/>
</dbReference>
<name>A0ABT7EZI1_9RHOB</name>
<dbReference type="EMBL" id="JASNJD010000005">
    <property type="protein sequence ID" value="MDK3017758.1"/>
    <property type="molecule type" value="Genomic_DNA"/>
</dbReference>
<gene>
    <name evidence="5" type="ORF">QO033_08720</name>
</gene>
<dbReference type="Pfam" id="PF02397">
    <property type="entry name" value="Bac_transf"/>
    <property type="match status" value="1"/>
</dbReference>
<keyword evidence="3" id="KW-1133">Transmembrane helix</keyword>
<evidence type="ECO:0000313" key="6">
    <source>
        <dbReference type="Proteomes" id="UP001243757"/>
    </source>
</evidence>
<sequence length="231" mass="26295">MFWLFVMEICVFDINSTDLNLPFSQSRPGDVPAARSSGVFRRCKRAFDICFSLLLLPVLGLAALSLVVLNPLANPGNIIFSQIRMGRGCKPFVAYKFRSMTAVTRMRRGADDPLETDRITRLGRVIRKFRIDELPQIINVLKGDMSLIGPRPDYIHHARKYLRDVPGYRHRHAVRPGISGLAQTEVGYIHGIEALAKKVRADIYYINNSGFSLELWIFWRTLITVFGRQGE</sequence>
<proteinExistence type="inferred from homology"/>
<comment type="caution">
    <text evidence="5">The sequence shown here is derived from an EMBL/GenBank/DDBJ whole genome shotgun (WGS) entry which is preliminary data.</text>
</comment>
<dbReference type="Proteomes" id="UP001243757">
    <property type="component" value="Unassembled WGS sequence"/>
</dbReference>
<evidence type="ECO:0000313" key="5">
    <source>
        <dbReference type="EMBL" id="MDK3017758.1"/>
    </source>
</evidence>
<dbReference type="GO" id="GO:0016740">
    <property type="term" value="F:transferase activity"/>
    <property type="evidence" value="ECO:0007669"/>
    <property type="project" value="UniProtKB-KW"/>
</dbReference>
<reference evidence="5 6" key="1">
    <citation type="submission" date="2023-05" db="EMBL/GenBank/DDBJ databases">
        <title>Pseudodonghicola sp. nov.</title>
        <authorList>
            <person name="Huang J."/>
        </authorList>
    </citation>
    <scope>NUCLEOTIDE SEQUENCE [LARGE SCALE GENOMIC DNA]</scope>
    <source>
        <strain evidence="5 6">IC7</strain>
    </source>
</reference>
<keyword evidence="3" id="KW-0812">Transmembrane</keyword>
<keyword evidence="2" id="KW-0270">Exopolysaccharide synthesis</keyword>
<dbReference type="PANTHER" id="PTHR30576">
    <property type="entry name" value="COLANIC BIOSYNTHESIS UDP-GLUCOSE LIPID CARRIER TRANSFERASE"/>
    <property type="match status" value="1"/>
</dbReference>
<evidence type="ECO:0000256" key="3">
    <source>
        <dbReference type="SAM" id="Phobius"/>
    </source>
</evidence>
<keyword evidence="6" id="KW-1185">Reference proteome</keyword>
<feature type="domain" description="Bacterial sugar transferase" evidence="4">
    <location>
        <begin position="44"/>
        <end position="226"/>
    </location>
</feature>
<evidence type="ECO:0000256" key="2">
    <source>
        <dbReference type="ARBA" id="ARBA00023169"/>
    </source>
</evidence>
<evidence type="ECO:0000259" key="4">
    <source>
        <dbReference type="Pfam" id="PF02397"/>
    </source>
</evidence>